<comment type="caution">
    <text evidence="1">The sequence shown here is derived from an EMBL/GenBank/DDBJ whole genome shotgun (WGS) entry which is preliminary data.</text>
</comment>
<protein>
    <submittedName>
        <fullName evidence="1">Uncharacterized protein</fullName>
    </submittedName>
</protein>
<dbReference type="EMBL" id="JACRUJ010000001">
    <property type="protein sequence ID" value="MBC5840775.1"/>
    <property type="molecule type" value="Genomic_DNA"/>
</dbReference>
<organism evidence="1 2">
    <name type="scientific">Flavobacterium kayseriense</name>
    <dbReference type="NCBI Taxonomy" id="2764714"/>
    <lineage>
        <taxon>Bacteria</taxon>
        <taxon>Pseudomonadati</taxon>
        <taxon>Bacteroidota</taxon>
        <taxon>Flavobacteriia</taxon>
        <taxon>Flavobacteriales</taxon>
        <taxon>Flavobacteriaceae</taxon>
        <taxon>Flavobacterium</taxon>
    </lineage>
</organism>
<proteinExistence type="predicted"/>
<keyword evidence="2" id="KW-1185">Reference proteome</keyword>
<evidence type="ECO:0000313" key="1">
    <source>
        <dbReference type="EMBL" id="MBC5840775.1"/>
    </source>
</evidence>
<sequence length="156" mass="18334">MTIEIKKNIASSIYINTPETSWALFWFSLDGDLLLQSDWGTYTHRWRGFGDDFEKFLKGLDVEYFVGKLSRQDVNQTRTHEKQKEILRLLFVHFITALKTQQTEKPNLELKQEIISKANKWDELHEKIGKIYYDENFQGDLTDIGEIAALKLGYLI</sequence>
<accession>A0ABR7J5I1</accession>
<dbReference type="Proteomes" id="UP000629963">
    <property type="component" value="Unassembled WGS sequence"/>
</dbReference>
<reference evidence="1 2" key="1">
    <citation type="submission" date="2020-08" db="EMBL/GenBank/DDBJ databases">
        <title>Description of novel Flavobacterium F-380 isolate.</title>
        <authorList>
            <person name="Saticioglu I.B."/>
            <person name="Duman M."/>
            <person name="Altun S."/>
        </authorList>
    </citation>
    <scope>NUCLEOTIDE SEQUENCE [LARGE SCALE GENOMIC DNA]</scope>
    <source>
        <strain evidence="1 2">F-380</strain>
    </source>
</reference>
<dbReference type="Pfam" id="PF26211">
    <property type="entry name" value="Phage_phiTE_072"/>
    <property type="match status" value="1"/>
</dbReference>
<dbReference type="RefSeq" id="WP_187009330.1">
    <property type="nucleotide sequence ID" value="NZ_JACRUI010000001.1"/>
</dbReference>
<name>A0ABR7J5I1_9FLAO</name>
<gene>
    <name evidence="1" type="ORF">H8R23_05100</name>
</gene>
<evidence type="ECO:0000313" key="2">
    <source>
        <dbReference type="Proteomes" id="UP000629963"/>
    </source>
</evidence>
<dbReference type="InterPro" id="IPR058701">
    <property type="entry name" value="PhiTE_072-like"/>
</dbReference>